<dbReference type="GO" id="GO:0005509">
    <property type="term" value="F:calcium ion binding"/>
    <property type="evidence" value="ECO:0007669"/>
    <property type="project" value="InterPro"/>
</dbReference>
<evidence type="ECO:0000256" key="12">
    <source>
        <dbReference type="ARBA" id="ARBA00048227"/>
    </source>
</evidence>
<dbReference type="OrthoDB" id="5841574at2759"/>
<evidence type="ECO:0000256" key="5">
    <source>
        <dbReference type="ARBA" id="ARBA00022801"/>
    </source>
</evidence>
<evidence type="ECO:0000259" key="21">
    <source>
        <dbReference type="SMART" id="SM00085"/>
    </source>
</evidence>
<keyword evidence="22" id="KW-1185">Reference proteome</keyword>
<sequence>MSLPECALPSSWPVIEFADYGCYCGKGGSGTAVDQLDRCCETHDHCYNDAMALPACASFLDLDNPYTHGYNYQCDHATKTITCLANNDVCRMFICECDKHLAQCMSTAPYISAHYLYDQALCHQHS</sequence>
<protein>
    <recommendedName>
        <fullName evidence="2 20">Phospholipase A2</fullName>
        <ecNumber evidence="2 20">3.1.1.4</ecNumber>
    </recommendedName>
</protein>
<dbReference type="CDD" id="cd00125">
    <property type="entry name" value="PLA2c"/>
    <property type="match status" value="1"/>
</dbReference>
<dbReference type="RefSeq" id="XP_031435385.1">
    <property type="nucleotide sequence ID" value="XM_031579525.2"/>
</dbReference>
<dbReference type="PRINTS" id="PR00389">
    <property type="entry name" value="PHPHLIPASEA2"/>
</dbReference>
<feature type="binding site" evidence="17">
    <location>
        <position position="25"/>
    </location>
    <ligand>
        <name>Ca(2+)</name>
        <dbReference type="ChEBI" id="CHEBI:29108"/>
    </ligand>
</feature>
<keyword evidence="5 20" id="KW-0378">Hydrolase</keyword>
<gene>
    <name evidence="23" type="primary">LOC116223326</name>
</gene>
<dbReference type="Proteomes" id="UP000515152">
    <property type="component" value="Chromosome 2"/>
</dbReference>
<feature type="binding site" evidence="17">
    <location>
        <position position="27"/>
    </location>
    <ligand>
        <name>Ca(2+)</name>
        <dbReference type="ChEBI" id="CHEBI:29108"/>
    </ligand>
</feature>
<evidence type="ECO:0000256" key="11">
    <source>
        <dbReference type="ARBA" id="ARBA00048221"/>
    </source>
</evidence>
<dbReference type="GeneID" id="116223326"/>
<feature type="domain" description="Phospholipase A2-like central" evidence="21">
    <location>
        <begin position="1"/>
        <end position="124"/>
    </location>
</feature>
<comment type="catalytic activity">
    <reaction evidence="9">
        <text>N,1-dihexadecanoyl-2-(9Z,12Z-octadecadienoyl)-sn-glycero-3-phosphoethanolamine + H2O = N,1-dihexadecanoyl-sn-glycero-3-phosphoethanolamine + (9Z,12Z)-octadecadienoate + H(+)</text>
        <dbReference type="Rhea" id="RHEA:56424"/>
        <dbReference type="ChEBI" id="CHEBI:15377"/>
        <dbReference type="ChEBI" id="CHEBI:15378"/>
        <dbReference type="ChEBI" id="CHEBI:30245"/>
        <dbReference type="ChEBI" id="CHEBI:85334"/>
        <dbReference type="ChEBI" id="CHEBI:85335"/>
    </reaction>
    <physiologicalReaction direction="left-to-right" evidence="9">
        <dbReference type="Rhea" id="RHEA:56425"/>
    </physiologicalReaction>
</comment>
<dbReference type="Gene3D" id="1.20.90.10">
    <property type="entry name" value="Phospholipase A2 domain"/>
    <property type="match status" value="1"/>
</dbReference>
<evidence type="ECO:0000256" key="16">
    <source>
        <dbReference type="PIRSR" id="PIRSR601211-1"/>
    </source>
</evidence>
<accession>A0A6P8GKG3</accession>
<keyword evidence="4 17" id="KW-0479">Metal-binding</keyword>
<comment type="catalytic activity">
    <reaction evidence="20">
        <text>a 1,2-diacyl-sn-glycero-3-phosphocholine + H2O = a 1-acyl-sn-glycero-3-phosphocholine + a fatty acid + H(+)</text>
        <dbReference type="Rhea" id="RHEA:15801"/>
        <dbReference type="ChEBI" id="CHEBI:15377"/>
        <dbReference type="ChEBI" id="CHEBI:15378"/>
        <dbReference type="ChEBI" id="CHEBI:28868"/>
        <dbReference type="ChEBI" id="CHEBI:57643"/>
        <dbReference type="ChEBI" id="CHEBI:58168"/>
        <dbReference type="EC" id="3.1.1.4"/>
    </reaction>
</comment>
<proteinExistence type="inferred from homology"/>
<dbReference type="SUPFAM" id="SSF48619">
    <property type="entry name" value="Phospholipase A2, PLA2"/>
    <property type="match status" value="1"/>
</dbReference>
<evidence type="ECO:0000256" key="15">
    <source>
        <dbReference type="ARBA" id="ARBA00049039"/>
    </source>
</evidence>
<evidence type="ECO:0000313" key="23">
    <source>
        <dbReference type="RefSeq" id="XP_031435385.1"/>
    </source>
</evidence>
<feature type="disulfide bond" evidence="18">
    <location>
        <begin position="46"/>
        <end position="97"/>
    </location>
</feature>
<dbReference type="InterPro" id="IPR036444">
    <property type="entry name" value="PLipase_A2_dom_sf"/>
</dbReference>
<evidence type="ECO:0000256" key="1">
    <source>
        <dbReference type="ARBA" id="ARBA00004613"/>
    </source>
</evidence>
<organism evidence="22 23">
    <name type="scientific">Clupea harengus</name>
    <name type="common">Atlantic herring</name>
    <dbReference type="NCBI Taxonomy" id="7950"/>
    <lineage>
        <taxon>Eukaryota</taxon>
        <taxon>Metazoa</taxon>
        <taxon>Chordata</taxon>
        <taxon>Craniata</taxon>
        <taxon>Vertebrata</taxon>
        <taxon>Euteleostomi</taxon>
        <taxon>Actinopterygii</taxon>
        <taxon>Neopterygii</taxon>
        <taxon>Teleostei</taxon>
        <taxon>Clupei</taxon>
        <taxon>Clupeiformes</taxon>
        <taxon>Clupeoidei</taxon>
        <taxon>Clupeidae</taxon>
        <taxon>Clupea</taxon>
    </lineage>
</organism>
<evidence type="ECO:0000313" key="22">
    <source>
        <dbReference type="Proteomes" id="UP000515152"/>
    </source>
</evidence>
<evidence type="ECO:0000256" key="10">
    <source>
        <dbReference type="ARBA" id="ARBA00048015"/>
    </source>
</evidence>
<evidence type="ECO:0000256" key="17">
    <source>
        <dbReference type="PIRSR" id="PIRSR601211-2"/>
    </source>
</evidence>
<dbReference type="InterPro" id="IPR033113">
    <property type="entry name" value="PLA2_histidine"/>
</dbReference>
<evidence type="ECO:0000256" key="8">
    <source>
        <dbReference type="ARBA" id="ARBA00023157"/>
    </source>
</evidence>
<feature type="binding site" evidence="17">
    <location>
        <position position="23"/>
    </location>
    <ligand>
        <name>Ca(2+)</name>
        <dbReference type="ChEBI" id="CHEBI:29108"/>
    </ligand>
</feature>
<comment type="catalytic activity">
    <reaction evidence="13">
        <text>1-hexadecanoyl-2-(5Z,8Z,11Z,14Z-eicosatetraenoyl)-sn-glycero-3-phosphocholine + H2O = 1-hexadecanoyl-sn-glycero-3-phosphocholine + (5Z,8Z,11Z,14Z)-eicosatetraenoate + H(+)</text>
        <dbReference type="Rhea" id="RHEA:40427"/>
        <dbReference type="ChEBI" id="CHEBI:15377"/>
        <dbReference type="ChEBI" id="CHEBI:15378"/>
        <dbReference type="ChEBI" id="CHEBI:32395"/>
        <dbReference type="ChEBI" id="CHEBI:72998"/>
        <dbReference type="ChEBI" id="CHEBI:73003"/>
    </reaction>
    <physiologicalReaction direction="left-to-right" evidence="13">
        <dbReference type="Rhea" id="RHEA:40428"/>
    </physiologicalReaction>
</comment>
<comment type="catalytic activity">
    <reaction evidence="11">
        <text>N-hexadecanoyl-1,2-di-(9Z-octadecenoyl)-sn-glycero-3-phosphoethanolamine + H2O = N-hexadecanoyl-1-(9Z-octadecenoyl)-sn-glycero-3-phosphoethanolamine + (9Z)-octadecenoate + H(+)</text>
        <dbReference type="Rhea" id="RHEA:45424"/>
        <dbReference type="ChEBI" id="CHEBI:15377"/>
        <dbReference type="ChEBI" id="CHEBI:15378"/>
        <dbReference type="ChEBI" id="CHEBI:30823"/>
        <dbReference type="ChEBI" id="CHEBI:78097"/>
        <dbReference type="ChEBI" id="CHEBI:85217"/>
    </reaction>
    <physiologicalReaction direction="left-to-right" evidence="11">
        <dbReference type="Rhea" id="RHEA:45425"/>
    </physiologicalReaction>
</comment>
<evidence type="ECO:0000256" key="3">
    <source>
        <dbReference type="ARBA" id="ARBA00022525"/>
    </source>
</evidence>
<dbReference type="FunFam" id="1.20.90.10:FF:000011">
    <property type="entry name" value="Phospholipase A(2)"/>
    <property type="match status" value="1"/>
</dbReference>
<comment type="catalytic activity">
    <reaction evidence="10">
        <text>1-hexadecanoyl-2-(9Z-octadecenoyl)-sn-glycero-3-phospho-(1'-sn-glycerol) + H2O = 1-hexadecanoyl-sn-glycero-3-phospho-(1'-sn-glycerol) + (9Z)-octadecenoate + H(+)</text>
        <dbReference type="Rhea" id="RHEA:40919"/>
        <dbReference type="ChEBI" id="CHEBI:15377"/>
        <dbReference type="ChEBI" id="CHEBI:15378"/>
        <dbReference type="ChEBI" id="CHEBI:30823"/>
        <dbReference type="ChEBI" id="CHEBI:72841"/>
        <dbReference type="ChEBI" id="CHEBI:75158"/>
    </reaction>
    <physiologicalReaction direction="left-to-right" evidence="10">
        <dbReference type="Rhea" id="RHEA:40920"/>
    </physiologicalReaction>
</comment>
<name>A0A6P8GKG3_CLUHA</name>
<dbReference type="GO" id="GO:0005102">
    <property type="term" value="F:signaling receptor binding"/>
    <property type="evidence" value="ECO:0007669"/>
    <property type="project" value="UniProtKB-ARBA"/>
</dbReference>
<feature type="disulfide bond" evidence="18">
    <location>
        <begin position="83"/>
        <end position="95"/>
    </location>
</feature>
<dbReference type="GO" id="GO:0006644">
    <property type="term" value="P:phospholipid metabolic process"/>
    <property type="evidence" value="ECO:0007669"/>
    <property type="project" value="InterPro"/>
</dbReference>
<comment type="catalytic activity">
    <reaction evidence="12">
        <text>1,2-dihexadecanoyl-sn-glycero-3-phosphocholine + H2O = 1-hexadecanoyl-sn-glycero-3-phosphocholine + hexadecanoate + H(+)</text>
        <dbReference type="Rhea" id="RHEA:41223"/>
        <dbReference type="ChEBI" id="CHEBI:7896"/>
        <dbReference type="ChEBI" id="CHEBI:15377"/>
        <dbReference type="ChEBI" id="CHEBI:15378"/>
        <dbReference type="ChEBI" id="CHEBI:72998"/>
        <dbReference type="ChEBI" id="CHEBI:72999"/>
    </reaction>
    <physiologicalReaction direction="left-to-right" evidence="12">
        <dbReference type="Rhea" id="RHEA:41224"/>
    </physiologicalReaction>
</comment>
<dbReference type="AlphaFoldDB" id="A0A6P8GKG3"/>
<evidence type="ECO:0000256" key="19">
    <source>
        <dbReference type="RuleBase" id="RU003654"/>
    </source>
</evidence>
<evidence type="ECO:0000256" key="7">
    <source>
        <dbReference type="ARBA" id="ARBA00023098"/>
    </source>
</evidence>
<dbReference type="GO" id="GO:0005576">
    <property type="term" value="C:extracellular region"/>
    <property type="evidence" value="ECO:0007669"/>
    <property type="project" value="UniProtKB-SubCell"/>
</dbReference>
<feature type="active site" evidence="16">
    <location>
        <position position="98"/>
    </location>
</feature>
<feature type="active site" evidence="16">
    <location>
        <position position="43"/>
    </location>
</feature>
<comment type="subcellular location">
    <subcellularLocation>
        <location evidence="1 20">Secreted</location>
    </subcellularLocation>
</comment>
<evidence type="ECO:0000256" key="14">
    <source>
        <dbReference type="ARBA" id="ARBA00048699"/>
    </source>
</evidence>
<evidence type="ECO:0000256" key="20">
    <source>
        <dbReference type="RuleBase" id="RU361236"/>
    </source>
</evidence>
<feature type="binding site" evidence="17">
    <location>
        <position position="44"/>
    </location>
    <ligand>
        <name>Ca(2+)</name>
        <dbReference type="ChEBI" id="CHEBI:29108"/>
    </ligand>
</feature>
<comment type="similarity">
    <text evidence="19">Belongs to the phospholipase A2 family.</text>
</comment>
<dbReference type="PANTHER" id="PTHR11716:SF94">
    <property type="entry name" value="PHOSPHOLIPASE A2"/>
    <property type="match status" value="1"/>
</dbReference>
<comment type="catalytic activity">
    <reaction evidence="15">
        <text>1-hexadecanoyl-2-(9Z,12Z-octadecadienoyl)-sn-glycero-3-phosphoethanolamine + H2O = 1-hexadecanoyl-sn-glycero-3-phosphoethanolamine + (9Z,12Z)-octadecadienoate + H(+)</text>
        <dbReference type="Rhea" id="RHEA:40815"/>
        <dbReference type="ChEBI" id="CHEBI:15377"/>
        <dbReference type="ChEBI" id="CHEBI:15378"/>
        <dbReference type="ChEBI" id="CHEBI:30245"/>
        <dbReference type="ChEBI" id="CHEBI:73004"/>
        <dbReference type="ChEBI" id="CHEBI:73008"/>
    </reaction>
    <physiologicalReaction direction="left-to-right" evidence="15">
        <dbReference type="Rhea" id="RHEA:40816"/>
    </physiologicalReaction>
</comment>
<feature type="disulfide bond" evidence="18">
    <location>
        <begin position="22"/>
        <end position="122"/>
    </location>
</feature>
<keyword evidence="8 18" id="KW-1015">Disulfide bond</keyword>
<evidence type="ECO:0000256" key="6">
    <source>
        <dbReference type="ARBA" id="ARBA00022837"/>
    </source>
</evidence>
<reference evidence="23" key="1">
    <citation type="submission" date="2025-08" db="UniProtKB">
        <authorList>
            <consortium name="RefSeq"/>
        </authorList>
    </citation>
    <scope>IDENTIFICATION</scope>
</reference>
<dbReference type="GO" id="GO:0016042">
    <property type="term" value="P:lipid catabolic process"/>
    <property type="evidence" value="ECO:0007669"/>
    <property type="project" value="InterPro"/>
</dbReference>
<comment type="cofactor">
    <cofactor evidence="17">
        <name>Ca(2+)</name>
        <dbReference type="ChEBI" id="CHEBI:29108"/>
    </cofactor>
    <text evidence="17">Binds 1 Ca(2+) ion per subunit.</text>
</comment>
<dbReference type="GO" id="GO:0050482">
    <property type="term" value="P:arachidonate secretion"/>
    <property type="evidence" value="ECO:0007669"/>
    <property type="project" value="InterPro"/>
</dbReference>
<dbReference type="Pfam" id="PF00068">
    <property type="entry name" value="Phospholip_A2_1"/>
    <property type="match status" value="1"/>
</dbReference>
<dbReference type="EC" id="3.1.1.4" evidence="2 20"/>
<comment type="catalytic activity">
    <reaction evidence="14">
        <text>1-hexadecanoyl-2-(9Z-octadecenoyl)-sn-glycero-3-phosphocholine + H2O = 1-hexadecanoyl-sn-glycero-3-phosphocholine + (9Z)-octadecenoate + H(+)</text>
        <dbReference type="Rhea" id="RHEA:38779"/>
        <dbReference type="ChEBI" id="CHEBI:15377"/>
        <dbReference type="ChEBI" id="CHEBI:15378"/>
        <dbReference type="ChEBI" id="CHEBI:30823"/>
        <dbReference type="ChEBI" id="CHEBI:72998"/>
        <dbReference type="ChEBI" id="CHEBI:73001"/>
    </reaction>
    <physiologicalReaction direction="left-to-right" evidence="14">
        <dbReference type="Rhea" id="RHEA:38780"/>
    </physiologicalReaction>
</comment>
<keyword evidence="6 17" id="KW-0106">Calcium</keyword>
<keyword evidence="7 20" id="KW-0443">Lipid metabolism</keyword>
<dbReference type="InterPro" id="IPR001211">
    <property type="entry name" value="PLA2"/>
</dbReference>
<evidence type="ECO:0000256" key="18">
    <source>
        <dbReference type="PIRSR" id="PIRSR601211-3"/>
    </source>
</evidence>
<feature type="disulfide bond" evidence="18">
    <location>
        <begin position="24"/>
        <end position="40"/>
    </location>
</feature>
<dbReference type="KEGG" id="char:116223326"/>
<dbReference type="PROSITE" id="PS00118">
    <property type="entry name" value="PA2_HIS"/>
    <property type="match status" value="1"/>
</dbReference>
<dbReference type="GO" id="GO:0005543">
    <property type="term" value="F:phospholipid binding"/>
    <property type="evidence" value="ECO:0007669"/>
    <property type="project" value="TreeGrafter"/>
</dbReference>
<dbReference type="GO" id="GO:0047498">
    <property type="term" value="F:calcium-dependent phospholipase A2 activity"/>
    <property type="evidence" value="ECO:0007669"/>
    <property type="project" value="TreeGrafter"/>
</dbReference>
<feature type="disulfide bond" evidence="18">
    <location>
        <begin position="39"/>
        <end position="104"/>
    </location>
</feature>
<evidence type="ECO:0000256" key="2">
    <source>
        <dbReference type="ARBA" id="ARBA00013278"/>
    </source>
</evidence>
<evidence type="ECO:0000256" key="13">
    <source>
        <dbReference type="ARBA" id="ARBA00048373"/>
    </source>
</evidence>
<evidence type="ECO:0000256" key="4">
    <source>
        <dbReference type="ARBA" id="ARBA00022723"/>
    </source>
</evidence>
<dbReference type="PANTHER" id="PTHR11716">
    <property type="entry name" value="PHOSPHOLIPASE A2 FAMILY MEMBER"/>
    <property type="match status" value="1"/>
</dbReference>
<dbReference type="InterPro" id="IPR016090">
    <property type="entry name" value="PLA2-like_dom"/>
</dbReference>
<dbReference type="SMART" id="SM00085">
    <property type="entry name" value="PA2c"/>
    <property type="match status" value="1"/>
</dbReference>
<feature type="disulfide bond" evidence="18">
    <location>
        <begin position="56"/>
        <end position="90"/>
    </location>
</feature>
<evidence type="ECO:0000256" key="9">
    <source>
        <dbReference type="ARBA" id="ARBA00047535"/>
    </source>
</evidence>
<keyword evidence="3 20" id="KW-0964">Secreted</keyword>